<sequence>MEKNYNTKPKEYILEFLKNHKNTSFTVQDIYDEIIESGYSINLATVYRNVVKMTEAGMLLKHQSGNRNYATYQYVESKKCLTHFHFECKKCGRVVPLGNNETNDFVAMIQKKLGFTIDPQNTYLTGTCAKCGERFICL</sequence>
<evidence type="ECO:0000256" key="2">
    <source>
        <dbReference type="ARBA" id="ARBA00022491"/>
    </source>
</evidence>
<gene>
    <name evidence="8" type="ORF">EI71_01064</name>
</gene>
<dbReference type="Pfam" id="PF01475">
    <property type="entry name" value="FUR"/>
    <property type="match status" value="1"/>
</dbReference>
<comment type="similarity">
    <text evidence="1">Belongs to the Fur family.</text>
</comment>
<dbReference type="InterPro" id="IPR036388">
    <property type="entry name" value="WH-like_DNA-bd_sf"/>
</dbReference>
<organism evidence="8 9">
    <name type="scientific">Anaeroplasma bactoclasticum</name>
    <dbReference type="NCBI Taxonomy" id="2088"/>
    <lineage>
        <taxon>Bacteria</taxon>
        <taxon>Bacillati</taxon>
        <taxon>Mycoplasmatota</taxon>
        <taxon>Mollicutes</taxon>
        <taxon>Anaeroplasmatales</taxon>
        <taxon>Anaeroplasmataceae</taxon>
        <taxon>Anaeroplasma</taxon>
    </lineage>
</organism>
<keyword evidence="6" id="KW-0804">Transcription</keyword>
<evidence type="ECO:0000256" key="4">
    <source>
        <dbReference type="ARBA" id="ARBA00023015"/>
    </source>
</evidence>
<comment type="caution">
    <text evidence="8">The sequence shown here is derived from an EMBL/GenBank/DDBJ whole genome shotgun (WGS) entry which is preliminary data.</text>
</comment>
<proteinExistence type="inferred from homology"/>
<dbReference type="SUPFAM" id="SSF46785">
    <property type="entry name" value="Winged helix' DNA-binding domain"/>
    <property type="match status" value="1"/>
</dbReference>
<dbReference type="GO" id="GO:1900376">
    <property type="term" value="P:regulation of secondary metabolite biosynthetic process"/>
    <property type="evidence" value="ECO:0007669"/>
    <property type="project" value="TreeGrafter"/>
</dbReference>
<dbReference type="AlphaFoldDB" id="A0A397RZX3"/>
<dbReference type="InterPro" id="IPR002481">
    <property type="entry name" value="FUR"/>
</dbReference>
<dbReference type="EMBL" id="QXEV01000009">
    <property type="protein sequence ID" value="RIA75891.1"/>
    <property type="molecule type" value="Genomic_DNA"/>
</dbReference>
<feature type="binding site" evidence="7">
    <location>
        <position position="131"/>
    </location>
    <ligand>
        <name>Zn(2+)</name>
        <dbReference type="ChEBI" id="CHEBI:29105"/>
    </ligand>
</feature>
<dbReference type="GO" id="GO:0000976">
    <property type="term" value="F:transcription cis-regulatory region binding"/>
    <property type="evidence" value="ECO:0007669"/>
    <property type="project" value="TreeGrafter"/>
</dbReference>
<evidence type="ECO:0000313" key="9">
    <source>
        <dbReference type="Proteomes" id="UP000266506"/>
    </source>
</evidence>
<dbReference type="CDD" id="cd07153">
    <property type="entry name" value="Fur_like"/>
    <property type="match status" value="1"/>
</dbReference>
<keyword evidence="4" id="KW-0805">Transcription regulation</keyword>
<evidence type="ECO:0000256" key="5">
    <source>
        <dbReference type="ARBA" id="ARBA00023125"/>
    </source>
</evidence>
<comment type="cofactor">
    <cofactor evidence="7">
        <name>Zn(2+)</name>
        <dbReference type="ChEBI" id="CHEBI:29105"/>
    </cofactor>
    <text evidence="7">Binds 1 zinc ion per subunit.</text>
</comment>
<keyword evidence="9" id="KW-1185">Reference proteome</keyword>
<evidence type="ECO:0000256" key="6">
    <source>
        <dbReference type="ARBA" id="ARBA00023163"/>
    </source>
</evidence>
<feature type="binding site" evidence="7">
    <location>
        <position position="128"/>
    </location>
    <ligand>
        <name>Zn(2+)</name>
        <dbReference type="ChEBI" id="CHEBI:29105"/>
    </ligand>
</feature>
<dbReference type="Gene3D" id="3.30.1490.190">
    <property type="match status" value="1"/>
</dbReference>
<dbReference type="RefSeq" id="WP_119016211.1">
    <property type="nucleotide sequence ID" value="NZ_QXEV01000009.1"/>
</dbReference>
<feature type="binding site" evidence="7">
    <location>
        <position position="91"/>
    </location>
    <ligand>
        <name>Zn(2+)</name>
        <dbReference type="ChEBI" id="CHEBI:29105"/>
    </ligand>
</feature>
<protein>
    <submittedName>
        <fullName evidence="8">Fe2+ or Zn2+ uptake regulation protein</fullName>
    </submittedName>
</protein>
<reference evidence="8 9" key="1">
    <citation type="submission" date="2018-08" db="EMBL/GenBank/DDBJ databases">
        <title>Genomic Encyclopedia of Archaeal and Bacterial Type Strains, Phase II (KMG-II): from individual species to whole genera.</title>
        <authorList>
            <person name="Goeker M."/>
        </authorList>
    </citation>
    <scope>NUCLEOTIDE SEQUENCE [LARGE SCALE GENOMIC DNA]</scope>
    <source>
        <strain evidence="8 9">ATCC 27112</strain>
    </source>
</reference>
<keyword evidence="2" id="KW-0678">Repressor</keyword>
<dbReference type="PANTHER" id="PTHR33202:SF7">
    <property type="entry name" value="FERRIC UPTAKE REGULATION PROTEIN"/>
    <property type="match status" value="1"/>
</dbReference>
<accession>A0A397RZX3</accession>
<dbReference type="OrthoDB" id="8659436at2"/>
<evidence type="ECO:0000256" key="3">
    <source>
        <dbReference type="ARBA" id="ARBA00022833"/>
    </source>
</evidence>
<keyword evidence="3 7" id="KW-0862">Zinc</keyword>
<dbReference type="Gene3D" id="1.10.10.10">
    <property type="entry name" value="Winged helix-like DNA-binding domain superfamily/Winged helix DNA-binding domain"/>
    <property type="match status" value="1"/>
</dbReference>
<feature type="binding site" evidence="7">
    <location>
        <position position="88"/>
    </location>
    <ligand>
        <name>Zn(2+)</name>
        <dbReference type="ChEBI" id="CHEBI:29105"/>
    </ligand>
</feature>
<dbReference type="GO" id="GO:0045892">
    <property type="term" value="P:negative regulation of DNA-templated transcription"/>
    <property type="evidence" value="ECO:0007669"/>
    <property type="project" value="TreeGrafter"/>
</dbReference>
<evidence type="ECO:0000313" key="8">
    <source>
        <dbReference type="EMBL" id="RIA75891.1"/>
    </source>
</evidence>
<evidence type="ECO:0000256" key="1">
    <source>
        <dbReference type="ARBA" id="ARBA00007957"/>
    </source>
</evidence>
<dbReference type="InParanoid" id="A0A397RZX3"/>
<dbReference type="PANTHER" id="PTHR33202">
    <property type="entry name" value="ZINC UPTAKE REGULATION PROTEIN"/>
    <property type="match status" value="1"/>
</dbReference>
<dbReference type="InterPro" id="IPR036390">
    <property type="entry name" value="WH_DNA-bd_sf"/>
</dbReference>
<evidence type="ECO:0000256" key="7">
    <source>
        <dbReference type="PIRSR" id="PIRSR602481-1"/>
    </source>
</evidence>
<dbReference type="GO" id="GO:0008270">
    <property type="term" value="F:zinc ion binding"/>
    <property type="evidence" value="ECO:0007669"/>
    <property type="project" value="TreeGrafter"/>
</dbReference>
<dbReference type="GO" id="GO:0003700">
    <property type="term" value="F:DNA-binding transcription factor activity"/>
    <property type="evidence" value="ECO:0007669"/>
    <property type="project" value="InterPro"/>
</dbReference>
<dbReference type="Proteomes" id="UP000266506">
    <property type="component" value="Unassembled WGS sequence"/>
</dbReference>
<dbReference type="InterPro" id="IPR043135">
    <property type="entry name" value="Fur_C"/>
</dbReference>
<name>A0A397RZX3_9MOLU</name>
<keyword evidence="7" id="KW-0479">Metal-binding</keyword>
<keyword evidence="5" id="KW-0238">DNA-binding</keyword>